<keyword evidence="7 14" id="KW-0430">Lectin</keyword>
<evidence type="ECO:0000256" key="9">
    <source>
        <dbReference type="ARBA" id="ARBA00022840"/>
    </source>
</evidence>
<dbReference type="SMART" id="SM00220">
    <property type="entry name" value="S_TKc"/>
    <property type="match status" value="1"/>
</dbReference>
<dbReference type="SUPFAM" id="SSF49899">
    <property type="entry name" value="Concanavalin A-like lectins/glucanases"/>
    <property type="match status" value="1"/>
</dbReference>
<dbReference type="Pfam" id="PF00069">
    <property type="entry name" value="Pkinase"/>
    <property type="match status" value="1"/>
</dbReference>
<dbReference type="InterPro" id="IPR001220">
    <property type="entry name" value="Legume_lectin_dom"/>
</dbReference>
<gene>
    <name evidence="14" type="ORF">glysoja_041056</name>
</gene>
<dbReference type="EMBL" id="KN670202">
    <property type="protein sequence ID" value="KHN02624.1"/>
    <property type="molecule type" value="Genomic_DNA"/>
</dbReference>
<keyword evidence="9" id="KW-0067">ATP-binding</keyword>
<keyword evidence="10" id="KW-1133">Transmembrane helix</keyword>
<accession>A0A0B2P4R9</accession>
<dbReference type="Pfam" id="PF00139">
    <property type="entry name" value="Lectin_legB"/>
    <property type="match status" value="1"/>
</dbReference>
<evidence type="ECO:0000256" key="2">
    <source>
        <dbReference type="ARBA" id="ARBA00007606"/>
    </source>
</evidence>
<dbReference type="InterPro" id="IPR013320">
    <property type="entry name" value="ConA-like_dom_sf"/>
</dbReference>
<dbReference type="InterPro" id="IPR050528">
    <property type="entry name" value="L-type_Lectin-RKs"/>
</dbReference>
<evidence type="ECO:0000256" key="8">
    <source>
        <dbReference type="ARBA" id="ARBA00022741"/>
    </source>
</evidence>
<evidence type="ECO:0000256" key="1">
    <source>
        <dbReference type="ARBA" id="ARBA00004479"/>
    </source>
</evidence>
<dbReference type="GO" id="GO:0030246">
    <property type="term" value="F:carbohydrate binding"/>
    <property type="evidence" value="ECO:0007669"/>
    <property type="project" value="UniProtKB-KW"/>
</dbReference>
<evidence type="ECO:0000256" key="5">
    <source>
        <dbReference type="ARBA" id="ARBA00022692"/>
    </source>
</evidence>
<keyword evidence="12 14" id="KW-0675">Receptor</keyword>
<dbReference type="EC" id="2.7.10.1" evidence="14"/>
<dbReference type="PROSITE" id="PS50011">
    <property type="entry name" value="PROTEIN_KINASE_DOM"/>
    <property type="match status" value="1"/>
</dbReference>
<keyword evidence="14" id="KW-0418">Kinase</keyword>
<reference evidence="14" key="1">
    <citation type="submission" date="2014-07" db="EMBL/GenBank/DDBJ databases">
        <title>Identification of a novel salt tolerance gene in wild soybean by whole-genome sequencing.</title>
        <authorList>
            <person name="Lam H.-M."/>
            <person name="Qi X."/>
            <person name="Li M.-W."/>
            <person name="Liu X."/>
            <person name="Xie M."/>
            <person name="Ni M."/>
            <person name="Xu X."/>
        </authorList>
    </citation>
    <scope>NUCLEOTIDE SEQUENCE [LARGE SCALE GENOMIC DNA]</scope>
    <source>
        <tissue evidence="14">Root</tissue>
    </source>
</reference>
<comment type="subcellular location">
    <subcellularLocation>
        <location evidence="1">Membrane</location>
        <topology evidence="1">Single-pass type I membrane protein</topology>
    </subcellularLocation>
</comment>
<evidence type="ECO:0000256" key="7">
    <source>
        <dbReference type="ARBA" id="ARBA00022734"/>
    </source>
</evidence>
<dbReference type="Gene3D" id="2.60.120.200">
    <property type="match status" value="1"/>
</dbReference>
<organism evidence="14">
    <name type="scientific">Glycine soja</name>
    <name type="common">Wild soybean</name>
    <dbReference type="NCBI Taxonomy" id="3848"/>
    <lineage>
        <taxon>Eukaryota</taxon>
        <taxon>Viridiplantae</taxon>
        <taxon>Streptophyta</taxon>
        <taxon>Embryophyta</taxon>
        <taxon>Tracheophyta</taxon>
        <taxon>Spermatophyta</taxon>
        <taxon>Magnoliopsida</taxon>
        <taxon>eudicotyledons</taxon>
        <taxon>Gunneridae</taxon>
        <taxon>Pentapetalae</taxon>
        <taxon>rosids</taxon>
        <taxon>fabids</taxon>
        <taxon>Fabales</taxon>
        <taxon>Fabaceae</taxon>
        <taxon>Papilionoideae</taxon>
        <taxon>50 kb inversion clade</taxon>
        <taxon>NPAAA clade</taxon>
        <taxon>indigoferoid/millettioid clade</taxon>
        <taxon>Phaseoleae</taxon>
        <taxon>Glycine</taxon>
        <taxon>Glycine subgen. Soja</taxon>
    </lineage>
</organism>
<proteinExistence type="inferred from homology"/>
<dbReference type="Proteomes" id="UP000053555">
    <property type="component" value="Unassembled WGS sequence"/>
</dbReference>
<dbReference type="PANTHER" id="PTHR27007">
    <property type="match status" value="1"/>
</dbReference>
<dbReference type="InterPro" id="IPR000719">
    <property type="entry name" value="Prot_kinase_dom"/>
</dbReference>
<dbReference type="GO" id="GO:0005524">
    <property type="term" value="F:ATP binding"/>
    <property type="evidence" value="ECO:0007669"/>
    <property type="project" value="UniProtKB-KW"/>
</dbReference>
<dbReference type="GO" id="GO:0004714">
    <property type="term" value="F:transmembrane receptor protein tyrosine kinase activity"/>
    <property type="evidence" value="ECO:0007669"/>
    <property type="project" value="UniProtKB-EC"/>
</dbReference>
<dbReference type="Gene3D" id="3.30.200.20">
    <property type="entry name" value="Phosphorylase Kinase, domain 1"/>
    <property type="match status" value="1"/>
</dbReference>
<evidence type="ECO:0000256" key="12">
    <source>
        <dbReference type="ARBA" id="ARBA00023170"/>
    </source>
</evidence>
<evidence type="ECO:0000256" key="6">
    <source>
        <dbReference type="ARBA" id="ARBA00022729"/>
    </source>
</evidence>
<dbReference type="InterPro" id="IPR008271">
    <property type="entry name" value="Ser/Thr_kinase_AS"/>
</dbReference>
<evidence type="ECO:0000256" key="3">
    <source>
        <dbReference type="ARBA" id="ARBA00008536"/>
    </source>
</evidence>
<evidence type="ECO:0000313" key="14">
    <source>
        <dbReference type="EMBL" id="KHN02624.1"/>
    </source>
</evidence>
<comment type="similarity">
    <text evidence="4">In the C-terminal section; belongs to the protein kinase superfamily. Ser/Thr protein kinase family.</text>
</comment>
<keyword evidence="14" id="KW-0808">Transferase</keyword>
<dbReference type="Gene3D" id="1.10.510.10">
    <property type="entry name" value="Transferase(Phosphotransferase) domain 1"/>
    <property type="match status" value="1"/>
</dbReference>
<feature type="domain" description="Protein kinase" evidence="13">
    <location>
        <begin position="185"/>
        <end position="398"/>
    </location>
</feature>
<dbReference type="SUPFAM" id="SSF56112">
    <property type="entry name" value="Protein kinase-like (PK-like)"/>
    <property type="match status" value="1"/>
</dbReference>
<name>A0A0B2P4R9_GLYSO</name>
<evidence type="ECO:0000259" key="13">
    <source>
        <dbReference type="PROSITE" id="PS50011"/>
    </source>
</evidence>
<keyword evidence="8" id="KW-0547">Nucleotide-binding</keyword>
<evidence type="ECO:0000256" key="4">
    <source>
        <dbReference type="ARBA" id="ARBA00010217"/>
    </source>
</evidence>
<keyword evidence="6" id="KW-0732">Signal</keyword>
<comment type="similarity">
    <text evidence="2">Belongs to the leguminous lectin family.</text>
</comment>
<sequence>MKASFNSTFVFNIHPITSPSGEGFAFILASNTSLPSSSAGQWLGNVNSTSIRVSNIVVVEFDTRKNYDEDIDDNHAGLDVKSIYSIQQQPLGPHSVNLSSGIDVVATVYFDAKDGKMSIFVSTSDLSFHRGIYPGAFAGAYYWRKKHKKEQGVEEDLNIELEIKSSYNAPHKFRLKELVSATRNFHSSNKLGKEGFCMVYKSTLNGKDVAAKRILRNSRHSKQDFMVEITTIWNLNHKNLVKLIRWCYEKGEIILVYELMQNGLDYLHNGCDKRVLHRDIKPSNVMLDSDFNAQLGDFGLARTVHLSKKTHHSTREIVGTPGYMALESFYTRRALVETDVYAFGVLMLEVVCSGRRKPEYKLDLRCCNDIVDWVWEHHFKENITGVVDLRLNGDFDEA</sequence>
<dbReference type="GO" id="GO:0016020">
    <property type="term" value="C:membrane"/>
    <property type="evidence" value="ECO:0007669"/>
    <property type="project" value="UniProtKB-SubCell"/>
</dbReference>
<dbReference type="PROSITE" id="PS00108">
    <property type="entry name" value="PROTEIN_KINASE_ST"/>
    <property type="match status" value="1"/>
</dbReference>
<evidence type="ECO:0000256" key="11">
    <source>
        <dbReference type="ARBA" id="ARBA00023136"/>
    </source>
</evidence>
<keyword evidence="5" id="KW-0812">Transmembrane</keyword>
<protein>
    <submittedName>
        <fullName evidence="14">Putative L-type lectin-domain containing receptor kinase S.5</fullName>
        <ecNumber evidence="14">2.7.10.1</ecNumber>
    </submittedName>
</protein>
<dbReference type="InterPro" id="IPR011009">
    <property type="entry name" value="Kinase-like_dom_sf"/>
</dbReference>
<keyword evidence="11" id="KW-0472">Membrane</keyword>
<comment type="similarity">
    <text evidence="3">In the N-terminal section; belongs to the leguminous lectin family.</text>
</comment>
<evidence type="ECO:0000256" key="10">
    <source>
        <dbReference type="ARBA" id="ARBA00022989"/>
    </source>
</evidence>
<dbReference type="AlphaFoldDB" id="A0A0B2P4R9"/>